<reference evidence="2" key="1">
    <citation type="submission" date="2020-09" db="EMBL/GenBank/DDBJ databases">
        <title>Draft Genome Sequence of Paenibacillus sp. WST5.</title>
        <authorList>
            <person name="Bao Z."/>
        </authorList>
    </citation>
    <scope>NUCLEOTIDE SEQUENCE</scope>
    <source>
        <strain evidence="2">WST5</strain>
    </source>
</reference>
<dbReference type="Proteomes" id="UP000650466">
    <property type="component" value="Unassembled WGS sequence"/>
</dbReference>
<dbReference type="GO" id="GO:0005829">
    <property type="term" value="C:cytosol"/>
    <property type="evidence" value="ECO:0007669"/>
    <property type="project" value="TreeGrafter"/>
</dbReference>
<evidence type="ECO:0000313" key="2">
    <source>
        <dbReference type="EMBL" id="MBD0379663.1"/>
    </source>
</evidence>
<protein>
    <submittedName>
        <fullName evidence="2">tRNA (Adenosine(37)-N6)-threonylcarbamoyltransferase complex dimerization subunit type 1 TsaB</fullName>
    </submittedName>
</protein>
<proteinExistence type="predicted"/>
<dbReference type="CDD" id="cd24032">
    <property type="entry name" value="ASKHA_NBD_TsaB"/>
    <property type="match status" value="1"/>
</dbReference>
<keyword evidence="3" id="KW-1185">Reference proteome</keyword>
<dbReference type="PANTHER" id="PTHR11735">
    <property type="entry name" value="TRNA N6-ADENOSINE THREONYLCARBAMOYLTRANSFERASE"/>
    <property type="match status" value="1"/>
</dbReference>
<sequence>MTESTNMHKGRLLAIDTSTSSLTVAVLDNGKLIGELTSNAERNHSIGLLPHIQKLLTNLKIRPKDLTAVAVGQGPGSYTGVRIGVSVAKTFAWSLGLDLIGVSSLEAMALGGSNKDDEAGENKGAVRWIIPLMDARRKQAFTAVYENRGETWRAIMPDGIRVMEPWTEQLLALATNAELRQEAAGISRIEAPEEIVFVGETEGFSEQIDGFAHQWNGTVRTLPHRIEAQYVGMLAYPRLSKGEKVEVHTFVPNYTQLPEAEVNLLAKEKQLKGER</sequence>
<evidence type="ECO:0000313" key="3">
    <source>
        <dbReference type="Proteomes" id="UP000650466"/>
    </source>
</evidence>
<comment type="caution">
    <text evidence="2">The sequence shown here is derived from an EMBL/GenBank/DDBJ whole genome shotgun (WGS) entry which is preliminary data.</text>
</comment>
<dbReference type="RefSeq" id="WP_188173465.1">
    <property type="nucleotide sequence ID" value="NZ_JACVVD010000002.1"/>
</dbReference>
<name>A0A926QII9_9BACL</name>
<dbReference type="InterPro" id="IPR000905">
    <property type="entry name" value="Gcp-like_dom"/>
</dbReference>
<dbReference type="Gene3D" id="3.30.420.40">
    <property type="match status" value="1"/>
</dbReference>
<evidence type="ECO:0000259" key="1">
    <source>
        <dbReference type="Pfam" id="PF00814"/>
    </source>
</evidence>
<dbReference type="SUPFAM" id="SSF53067">
    <property type="entry name" value="Actin-like ATPase domain"/>
    <property type="match status" value="2"/>
</dbReference>
<dbReference type="Pfam" id="PF00814">
    <property type="entry name" value="TsaD"/>
    <property type="match status" value="1"/>
</dbReference>
<accession>A0A926QII9</accession>
<dbReference type="PANTHER" id="PTHR11735:SF11">
    <property type="entry name" value="TRNA THREONYLCARBAMOYLADENOSINE BIOSYNTHESIS PROTEIN TSAB"/>
    <property type="match status" value="1"/>
</dbReference>
<dbReference type="InterPro" id="IPR043129">
    <property type="entry name" value="ATPase_NBD"/>
</dbReference>
<dbReference type="AlphaFoldDB" id="A0A926QII9"/>
<dbReference type="InterPro" id="IPR022496">
    <property type="entry name" value="T6A_TsaB"/>
</dbReference>
<gene>
    <name evidence="2" type="primary">tsaB</name>
    <name evidence="2" type="ORF">ICC18_06015</name>
</gene>
<organism evidence="2 3">
    <name type="scientific">Paenibacillus sedimenti</name>
    <dbReference type="NCBI Taxonomy" id="2770274"/>
    <lineage>
        <taxon>Bacteria</taxon>
        <taxon>Bacillati</taxon>
        <taxon>Bacillota</taxon>
        <taxon>Bacilli</taxon>
        <taxon>Bacillales</taxon>
        <taxon>Paenibacillaceae</taxon>
        <taxon>Paenibacillus</taxon>
    </lineage>
</organism>
<feature type="domain" description="Gcp-like" evidence="1">
    <location>
        <begin position="39"/>
        <end position="263"/>
    </location>
</feature>
<dbReference type="NCBIfam" id="TIGR03725">
    <property type="entry name" value="T6A_YeaZ"/>
    <property type="match status" value="1"/>
</dbReference>
<dbReference type="GO" id="GO:0002949">
    <property type="term" value="P:tRNA threonylcarbamoyladenosine modification"/>
    <property type="evidence" value="ECO:0007669"/>
    <property type="project" value="InterPro"/>
</dbReference>
<dbReference type="EMBL" id="JACVVD010000002">
    <property type="protein sequence ID" value="MBD0379663.1"/>
    <property type="molecule type" value="Genomic_DNA"/>
</dbReference>